<feature type="compositionally biased region" description="Acidic residues" evidence="1">
    <location>
        <begin position="185"/>
        <end position="225"/>
    </location>
</feature>
<evidence type="ECO:0000313" key="2">
    <source>
        <dbReference type="EMBL" id="KAF2736737.1"/>
    </source>
</evidence>
<evidence type="ECO:0000256" key="1">
    <source>
        <dbReference type="SAM" id="MobiDB-lite"/>
    </source>
</evidence>
<gene>
    <name evidence="2" type="ORF">EJ04DRAFT_562210</name>
</gene>
<organism evidence="2 3">
    <name type="scientific">Polyplosphaeria fusca</name>
    <dbReference type="NCBI Taxonomy" id="682080"/>
    <lineage>
        <taxon>Eukaryota</taxon>
        <taxon>Fungi</taxon>
        <taxon>Dikarya</taxon>
        <taxon>Ascomycota</taxon>
        <taxon>Pezizomycotina</taxon>
        <taxon>Dothideomycetes</taxon>
        <taxon>Pleosporomycetidae</taxon>
        <taxon>Pleosporales</taxon>
        <taxon>Tetraplosphaeriaceae</taxon>
        <taxon>Polyplosphaeria</taxon>
    </lineage>
</organism>
<feature type="region of interest" description="Disordered" evidence="1">
    <location>
        <begin position="181"/>
        <end position="239"/>
    </location>
</feature>
<name>A0A9P4V1U5_9PLEO</name>
<protein>
    <submittedName>
        <fullName evidence="2">Uncharacterized protein</fullName>
    </submittedName>
</protein>
<keyword evidence="3" id="KW-1185">Reference proteome</keyword>
<dbReference type="EMBL" id="ML996122">
    <property type="protein sequence ID" value="KAF2736737.1"/>
    <property type="molecule type" value="Genomic_DNA"/>
</dbReference>
<proteinExistence type="predicted"/>
<dbReference type="AlphaFoldDB" id="A0A9P4V1U5"/>
<evidence type="ECO:0000313" key="3">
    <source>
        <dbReference type="Proteomes" id="UP000799444"/>
    </source>
</evidence>
<accession>A0A9P4V1U5</accession>
<reference evidence="2" key="1">
    <citation type="journal article" date="2020" name="Stud. Mycol.">
        <title>101 Dothideomycetes genomes: a test case for predicting lifestyles and emergence of pathogens.</title>
        <authorList>
            <person name="Haridas S."/>
            <person name="Albert R."/>
            <person name="Binder M."/>
            <person name="Bloem J."/>
            <person name="Labutti K."/>
            <person name="Salamov A."/>
            <person name="Andreopoulos B."/>
            <person name="Baker S."/>
            <person name="Barry K."/>
            <person name="Bills G."/>
            <person name="Bluhm B."/>
            <person name="Cannon C."/>
            <person name="Castanera R."/>
            <person name="Culley D."/>
            <person name="Daum C."/>
            <person name="Ezra D."/>
            <person name="Gonzalez J."/>
            <person name="Henrissat B."/>
            <person name="Kuo A."/>
            <person name="Liang C."/>
            <person name="Lipzen A."/>
            <person name="Lutzoni F."/>
            <person name="Magnuson J."/>
            <person name="Mondo S."/>
            <person name="Nolan M."/>
            <person name="Ohm R."/>
            <person name="Pangilinan J."/>
            <person name="Park H.-J."/>
            <person name="Ramirez L."/>
            <person name="Alfaro M."/>
            <person name="Sun H."/>
            <person name="Tritt A."/>
            <person name="Yoshinaga Y."/>
            <person name="Zwiers L.-H."/>
            <person name="Turgeon B."/>
            <person name="Goodwin S."/>
            <person name="Spatafora J."/>
            <person name="Crous P."/>
            <person name="Grigoriev I."/>
        </authorList>
    </citation>
    <scope>NUCLEOTIDE SEQUENCE</scope>
    <source>
        <strain evidence="2">CBS 125425</strain>
    </source>
</reference>
<dbReference type="Proteomes" id="UP000799444">
    <property type="component" value="Unassembled WGS sequence"/>
</dbReference>
<sequence>MSHRHHAAPGRDYAPPHAWSGMTPFNYGNMLARPRYLGMTPGFPGHGFSRPQHPFGAGAAHLMHRNRDRLMGDFNRFRPPKRGGMFGHRAAFGSPWRRGPMRPLHRRAHFRPPSLFSPYASRFPSSPFQHRTPFSSMFPSRMPRSFPSYPPGYSSGFPGFSSRMSRLGGFGRSSMFGRNSYGNEMYDEDSDEEDEYCDDGESGWGSDSEDQYDDGYDSDDDDDIYNDTYMSPYSNYPSRNQYMPGRRCY</sequence>
<comment type="caution">
    <text evidence="2">The sequence shown here is derived from an EMBL/GenBank/DDBJ whole genome shotgun (WGS) entry which is preliminary data.</text>
</comment>